<dbReference type="EMBL" id="GBRH01271448">
    <property type="protein sequence ID" value="JAD26447.1"/>
    <property type="molecule type" value="Transcribed_RNA"/>
</dbReference>
<proteinExistence type="predicted"/>
<reference evidence="1" key="2">
    <citation type="journal article" date="2015" name="Data Brief">
        <title>Shoot transcriptome of the giant reed, Arundo donax.</title>
        <authorList>
            <person name="Barrero R.A."/>
            <person name="Guerrero F.D."/>
            <person name="Moolhuijzen P."/>
            <person name="Goolsby J.A."/>
            <person name="Tidwell J."/>
            <person name="Bellgard S.E."/>
            <person name="Bellgard M.I."/>
        </authorList>
    </citation>
    <scope>NUCLEOTIDE SEQUENCE</scope>
    <source>
        <tissue evidence="1">Shoot tissue taken approximately 20 cm above the soil surface</tissue>
    </source>
</reference>
<dbReference type="AlphaFoldDB" id="A0A0A8YV27"/>
<organism evidence="1">
    <name type="scientific">Arundo donax</name>
    <name type="common">Giant reed</name>
    <name type="synonym">Donax arundinaceus</name>
    <dbReference type="NCBI Taxonomy" id="35708"/>
    <lineage>
        <taxon>Eukaryota</taxon>
        <taxon>Viridiplantae</taxon>
        <taxon>Streptophyta</taxon>
        <taxon>Embryophyta</taxon>
        <taxon>Tracheophyta</taxon>
        <taxon>Spermatophyta</taxon>
        <taxon>Magnoliopsida</taxon>
        <taxon>Liliopsida</taxon>
        <taxon>Poales</taxon>
        <taxon>Poaceae</taxon>
        <taxon>PACMAD clade</taxon>
        <taxon>Arundinoideae</taxon>
        <taxon>Arundineae</taxon>
        <taxon>Arundo</taxon>
    </lineage>
</organism>
<protein>
    <submittedName>
        <fullName evidence="1">Uncharacterized protein</fullName>
    </submittedName>
</protein>
<reference evidence="1" key="1">
    <citation type="submission" date="2014-09" db="EMBL/GenBank/DDBJ databases">
        <authorList>
            <person name="Magalhaes I.L.F."/>
            <person name="Oliveira U."/>
            <person name="Santos F.R."/>
            <person name="Vidigal T.H.D.A."/>
            <person name="Brescovit A.D."/>
            <person name="Santos A.J."/>
        </authorList>
    </citation>
    <scope>NUCLEOTIDE SEQUENCE</scope>
    <source>
        <tissue evidence="1">Shoot tissue taken approximately 20 cm above the soil surface</tissue>
    </source>
</reference>
<accession>A0A0A8YV27</accession>
<evidence type="ECO:0000313" key="1">
    <source>
        <dbReference type="EMBL" id="JAD26447.1"/>
    </source>
</evidence>
<sequence>MTFTLYKTSIIVRRNIDKVKY</sequence>
<name>A0A0A8YV27_ARUDO</name>